<comment type="caution">
    <text evidence="5">The sequence shown here is derived from an EMBL/GenBank/DDBJ whole genome shotgun (WGS) entry which is preliminary data.</text>
</comment>
<evidence type="ECO:0000256" key="1">
    <source>
        <dbReference type="ARBA" id="ARBA00022603"/>
    </source>
</evidence>
<evidence type="ECO:0000313" key="6">
    <source>
        <dbReference type="Proteomes" id="UP000011885"/>
    </source>
</evidence>
<dbReference type="InterPro" id="IPR029063">
    <property type="entry name" value="SAM-dependent_MTases_sf"/>
</dbReference>
<keyword evidence="1 5" id="KW-0489">Methyltransferase</keyword>
<dbReference type="RefSeq" id="WP_008680214.1">
    <property type="nucleotide sequence ID" value="NZ_ANOH01000222.1"/>
</dbReference>
<evidence type="ECO:0000313" key="5">
    <source>
        <dbReference type="EMBL" id="EMI55295.1"/>
    </source>
</evidence>
<dbReference type="GO" id="GO:0008990">
    <property type="term" value="F:rRNA (guanine-N2-)-methyltransferase activity"/>
    <property type="evidence" value="ECO:0007669"/>
    <property type="project" value="TreeGrafter"/>
</dbReference>
<dbReference type="PRINTS" id="PR00507">
    <property type="entry name" value="N12N6MTFRASE"/>
</dbReference>
<name>M5U1I1_9BACT</name>
<evidence type="ECO:0000256" key="2">
    <source>
        <dbReference type="ARBA" id="ARBA00022679"/>
    </source>
</evidence>
<protein>
    <submittedName>
        <fullName evidence="5">N6-adenine-specific DNA methylase</fullName>
    </submittedName>
</protein>
<dbReference type="GO" id="GO:0070043">
    <property type="term" value="F:rRNA (guanine-N7-)-methyltransferase activity"/>
    <property type="evidence" value="ECO:0007669"/>
    <property type="project" value="TreeGrafter"/>
</dbReference>
<dbReference type="InterPro" id="IPR053943">
    <property type="entry name" value="RlmKL-like_Mtase_CS"/>
</dbReference>
<gene>
    <name evidence="5" type="ORF">RSSM_03266</name>
</gene>
<feature type="region of interest" description="Disordered" evidence="3">
    <location>
        <begin position="255"/>
        <end position="302"/>
    </location>
</feature>
<dbReference type="PROSITE" id="PS01261">
    <property type="entry name" value="UPF0020"/>
    <property type="match status" value="1"/>
</dbReference>
<proteinExistence type="predicted"/>
<keyword evidence="6" id="KW-1185">Reference proteome</keyword>
<evidence type="ECO:0000256" key="3">
    <source>
        <dbReference type="SAM" id="MobiDB-lite"/>
    </source>
</evidence>
<dbReference type="EMBL" id="ANOH01000222">
    <property type="protein sequence ID" value="EMI55295.1"/>
    <property type="molecule type" value="Genomic_DNA"/>
</dbReference>
<accession>M5U1I1</accession>
<dbReference type="Proteomes" id="UP000011885">
    <property type="component" value="Unassembled WGS sequence"/>
</dbReference>
<feature type="domain" description="Ribosomal RNA large subunit methyltransferase K/L-like methyltransferase" evidence="4">
    <location>
        <begin position="42"/>
        <end position="247"/>
    </location>
</feature>
<reference evidence="5 6" key="1">
    <citation type="journal article" date="2013" name="Mar. Genomics">
        <title>Expression of sulfatases in Rhodopirellula baltica and the diversity of sulfatases in the genus Rhodopirellula.</title>
        <authorList>
            <person name="Wegner C.E."/>
            <person name="Richter-Heitmann T."/>
            <person name="Klindworth A."/>
            <person name="Klockow C."/>
            <person name="Richter M."/>
            <person name="Achstetter T."/>
            <person name="Glockner F.O."/>
            <person name="Harder J."/>
        </authorList>
    </citation>
    <scope>NUCLEOTIDE SEQUENCE [LARGE SCALE GENOMIC DNA]</scope>
    <source>
        <strain evidence="5 6">SM41</strain>
    </source>
</reference>
<evidence type="ECO:0000259" key="4">
    <source>
        <dbReference type="Pfam" id="PF01170"/>
    </source>
</evidence>
<dbReference type="Pfam" id="PF01170">
    <property type="entry name" value="UPF0020"/>
    <property type="match status" value="1"/>
</dbReference>
<dbReference type="Gene3D" id="3.40.50.150">
    <property type="entry name" value="Vaccinia Virus protein VP39"/>
    <property type="match status" value="1"/>
</dbReference>
<dbReference type="InterPro" id="IPR000241">
    <property type="entry name" value="RlmKL-like_Mtase"/>
</dbReference>
<dbReference type="PANTHER" id="PTHR47313:SF1">
    <property type="entry name" value="RIBOSOMAL RNA LARGE SUBUNIT METHYLTRANSFERASE K_L"/>
    <property type="match status" value="1"/>
</dbReference>
<dbReference type="PANTHER" id="PTHR47313">
    <property type="entry name" value="RIBOSOMAL RNA LARGE SUBUNIT METHYLTRANSFERASE K/L"/>
    <property type="match status" value="1"/>
</dbReference>
<sequence length="347" mass="38919">MRRDHGTETLPENGPQFKIDVALLKDTVTITIDTTGRGLHRRGYRAHVTAAPLKETLAAAMVMLSYWKRDRPLVDPFCGSGTILIEAAMIGRNMAPGQSREFAFEHWPDAPRQAMLDLRSEALQNVLEPLPQRLLGGDTDFRVLRFARENAEAAGVTADVHFETADARELQSKRRFGCLITNPPYGMRIGRDWEIEDLYAAIPDVLRHLPTWSFYFLTAYNGFERILGRKADRRRKLYNGRIECTYYQFHGPKPVIGQSGRSESATDEGKPTADAEQTTGEEVPAAQKIEAPSSPEESPVATKGAKPYVHAVGEAAFGALPENAQHQAELFATRLRKRAKHFRRMMT</sequence>
<keyword evidence="2" id="KW-0808">Transferase</keyword>
<organism evidence="5 6">
    <name type="scientific">Rhodopirellula sallentina SM41</name>
    <dbReference type="NCBI Taxonomy" id="1263870"/>
    <lineage>
        <taxon>Bacteria</taxon>
        <taxon>Pseudomonadati</taxon>
        <taxon>Planctomycetota</taxon>
        <taxon>Planctomycetia</taxon>
        <taxon>Pirellulales</taxon>
        <taxon>Pirellulaceae</taxon>
        <taxon>Rhodopirellula</taxon>
    </lineage>
</organism>
<feature type="non-terminal residue" evidence="5">
    <location>
        <position position="347"/>
    </location>
</feature>
<dbReference type="SUPFAM" id="SSF53335">
    <property type="entry name" value="S-adenosyl-L-methionine-dependent methyltransferases"/>
    <property type="match status" value="1"/>
</dbReference>
<dbReference type="AlphaFoldDB" id="M5U1I1"/>